<gene>
    <name evidence="2" type="ORF">X975_07478</name>
</gene>
<dbReference type="PANTHER" id="PTHR23004:SF11">
    <property type="entry name" value="PROTEIN RPI-1"/>
    <property type="match status" value="1"/>
</dbReference>
<keyword evidence="3" id="KW-1185">Reference proteome</keyword>
<dbReference type="InterPro" id="IPR003533">
    <property type="entry name" value="Doublecortin_dom"/>
</dbReference>
<accession>A0A087V0B8</accession>
<reference evidence="2 3" key="1">
    <citation type="submission" date="2013-11" db="EMBL/GenBank/DDBJ databases">
        <title>Genome sequencing of Stegodyphus mimosarum.</title>
        <authorList>
            <person name="Bechsgaard J."/>
        </authorList>
    </citation>
    <scope>NUCLEOTIDE SEQUENCE [LARGE SCALE GENOMIC DNA]</scope>
</reference>
<dbReference type="GO" id="GO:0005815">
    <property type="term" value="C:microtubule organizing center"/>
    <property type="evidence" value="ECO:0007669"/>
    <property type="project" value="TreeGrafter"/>
</dbReference>
<dbReference type="SUPFAM" id="SSF89837">
    <property type="entry name" value="Doublecortin (DC)"/>
    <property type="match status" value="1"/>
</dbReference>
<dbReference type="SMART" id="SM00537">
    <property type="entry name" value="DCX"/>
    <property type="match status" value="1"/>
</dbReference>
<organism evidence="2 3">
    <name type="scientific">Stegodyphus mimosarum</name>
    <name type="common">African social velvet spider</name>
    <dbReference type="NCBI Taxonomy" id="407821"/>
    <lineage>
        <taxon>Eukaryota</taxon>
        <taxon>Metazoa</taxon>
        <taxon>Ecdysozoa</taxon>
        <taxon>Arthropoda</taxon>
        <taxon>Chelicerata</taxon>
        <taxon>Arachnida</taxon>
        <taxon>Araneae</taxon>
        <taxon>Araneomorphae</taxon>
        <taxon>Entelegynae</taxon>
        <taxon>Eresoidea</taxon>
        <taxon>Eresidae</taxon>
        <taxon>Stegodyphus</taxon>
    </lineage>
</organism>
<dbReference type="InterPro" id="IPR036572">
    <property type="entry name" value="Doublecortin_dom_sf"/>
</dbReference>
<name>A0A087V0B8_STEMI</name>
<dbReference type="OrthoDB" id="6426784at2759"/>
<protein>
    <submittedName>
        <fullName evidence="2">Echinoderm microtubule-associated protein-like protein</fullName>
    </submittedName>
</protein>
<dbReference type="STRING" id="407821.A0A087V0B8"/>
<dbReference type="EMBL" id="KK122589">
    <property type="protein sequence ID" value="KFM83057.1"/>
    <property type="molecule type" value="Genomic_DNA"/>
</dbReference>
<feature type="domain" description="Doublecortin" evidence="1">
    <location>
        <begin position="27"/>
        <end position="108"/>
    </location>
</feature>
<evidence type="ECO:0000313" key="2">
    <source>
        <dbReference type="EMBL" id="KFM83057.1"/>
    </source>
</evidence>
<evidence type="ECO:0000259" key="1">
    <source>
        <dbReference type="PROSITE" id="PS50309"/>
    </source>
</evidence>
<proteinExistence type="predicted"/>
<dbReference type="PANTHER" id="PTHR23004">
    <property type="entry name" value="DOUBLECORTIN DOMAIN CONTAINING 2"/>
    <property type="match status" value="1"/>
</dbReference>
<dbReference type="Gene3D" id="3.10.20.230">
    <property type="entry name" value="Doublecortin domain"/>
    <property type="match status" value="1"/>
</dbReference>
<dbReference type="Pfam" id="PF03607">
    <property type="entry name" value="DCX"/>
    <property type="match status" value="1"/>
</dbReference>
<sequence>MERKTVPKSTLKMPLNRRKLKEAEKARRVTFYRNGDYFDAGVKVALRGSRPFPTLPHLLDYLSQKSRMPAKKLFAAADGRPIKSLEQLEDGAFYVISSDGKFESLPYGSVPPPKTSHIADALPIR</sequence>
<dbReference type="Proteomes" id="UP000054359">
    <property type="component" value="Unassembled WGS sequence"/>
</dbReference>
<dbReference type="GO" id="GO:0005874">
    <property type="term" value="C:microtubule"/>
    <property type="evidence" value="ECO:0007669"/>
    <property type="project" value="TreeGrafter"/>
</dbReference>
<dbReference type="GO" id="GO:0035556">
    <property type="term" value="P:intracellular signal transduction"/>
    <property type="evidence" value="ECO:0007669"/>
    <property type="project" value="InterPro"/>
</dbReference>
<evidence type="ECO:0000313" key="3">
    <source>
        <dbReference type="Proteomes" id="UP000054359"/>
    </source>
</evidence>
<dbReference type="PROSITE" id="PS50309">
    <property type="entry name" value="DC"/>
    <property type="match status" value="1"/>
</dbReference>
<dbReference type="AlphaFoldDB" id="A0A087V0B8"/>
<feature type="non-terminal residue" evidence="2">
    <location>
        <position position="125"/>
    </location>
</feature>
<dbReference type="CDD" id="cd01617">
    <property type="entry name" value="DCX"/>
    <property type="match status" value="1"/>
</dbReference>